<evidence type="ECO:0000313" key="1">
    <source>
        <dbReference type="EMBL" id="ACD24924.1"/>
    </source>
</evidence>
<protein>
    <submittedName>
        <fullName evidence="1">Uncharacterized protein</fullName>
    </submittedName>
</protein>
<reference evidence="1" key="1">
    <citation type="submission" date="2009-06" db="EMBL/GenBank/DDBJ databases">
        <authorList>
            <consortium name="US DOE Joint Genome Institute (JGI-PGF)"/>
            <person name="Lucas S."/>
            <person name="Copeland A."/>
            <person name="Lapidus A."/>
            <person name="Glavina del Rio T."/>
            <person name="Dalin E."/>
            <person name="Tice H."/>
            <person name="Bruce D."/>
            <person name="Goodwin L."/>
            <person name="Pitluck S."/>
            <person name="Kyrpides N."/>
            <person name="Mavromatis K."/>
            <person name="Ivanova N."/>
            <person name="Saunders E."/>
            <person name="Brettin T."/>
            <person name="Detter J.C."/>
            <person name="Han C."/>
            <person name="Larimer F."/>
            <person name="Land M."/>
            <person name="Hauser L."/>
            <person name="Markowitz V."/>
            <person name="Cheng J.-F."/>
            <person name="Hugenholtz P."/>
            <person name="Woyke T."/>
            <person name="Wu D."/>
            <person name="Gronow S."/>
            <person name="Klenk H.-P."/>
            <person name="Eisen J.A."/>
        </authorList>
    </citation>
    <scope>NUCLEOTIDE SEQUENCE</scope>
    <source>
        <strain evidence="1">Eklund 17B</strain>
    </source>
</reference>
<name>B2TJN8_CLOBB</name>
<proteinExistence type="predicted"/>
<accession>B2TJN8</accession>
<gene>
    <name evidence="1" type="ordered locus">CLL_A1425</name>
</gene>
<dbReference type="KEGG" id="cbk:CLL_A1425"/>
<dbReference type="HOGENOM" id="CLU_3342113_0_0_9"/>
<organism evidence="1">
    <name type="scientific">Clostridium botulinum (strain Eklund 17B / Type B)</name>
    <dbReference type="NCBI Taxonomy" id="935198"/>
    <lineage>
        <taxon>Bacteria</taxon>
        <taxon>Bacillati</taxon>
        <taxon>Bacillota</taxon>
        <taxon>Clostridia</taxon>
        <taxon>Eubacteriales</taxon>
        <taxon>Clostridiaceae</taxon>
        <taxon>Clostridium</taxon>
    </lineage>
</organism>
<sequence length="37" mass="4855">MYKIDFLKHFMIYYLKKFLYKFKVRVNKSFYLKLKLR</sequence>
<dbReference type="EMBL" id="CP001056">
    <property type="protein sequence ID" value="ACD24924.1"/>
    <property type="molecule type" value="Genomic_DNA"/>
</dbReference>
<reference evidence="1" key="2">
    <citation type="submission" date="2009-08" db="EMBL/GenBank/DDBJ databases">
        <authorList>
            <person name="Shrivastava S."/>
            <person name="Brinkac L.M."/>
            <person name="Dodson R.J."/>
            <person name="Harkins D.M."/>
            <person name="Durkin A.S."/>
            <person name="Sutton G."/>
        </authorList>
    </citation>
    <scope>NUCLEOTIDE SEQUENCE</scope>
    <source>
        <strain evidence="1">Eklund 17B</strain>
    </source>
</reference>
<dbReference type="AlphaFoldDB" id="B2TJN8"/>